<sequence>MRLSDLLDRSNLPDLIAWTCGPDAVRGLHHERGGVIRDPRPGYGEVHPSFSVYRGKGGRWRWKRHGGGDADRGDALAFLDALGYSREQALEELARHAGVTLDAWTPSHARLAFAPDPLREARVALDRCTPLEEDELRRAHGLLDFLSLHNRAGHDLQRRGLHGWKGIQVGRLRRDFSTWDGRTLAYAGALGVLINGPDNTPWGLKVRNLGSKAALEAAGLMRYVYRLAGHGAPAWCPPRYGDGDGVLIVEGELNGAAAARALCEAGLKMDVQGLAGAGGTPFLDGLQGKSVFLYADPDALGAACLARVGKVAQAAGAREVRVLAPLHDGDFADLCGELGAAEFGRLLMDRVYNADLGPHSDLRPRVISNTTLSGTVPSIWGQRPTRSRSVWCLKRGLL</sequence>
<name>A0ABP9WC76_9DEIO</name>
<evidence type="ECO:0008006" key="3">
    <source>
        <dbReference type="Google" id="ProtNLM"/>
    </source>
</evidence>
<comment type="caution">
    <text evidence="1">The sequence shown here is derived from an EMBL/GenBank/DDBJ whole genome shotgun (WGS) entry which is preliminary data.</text>
</comment>
<accession>A0ABP9WC76</accession>
<evidence type="ECO:0000313" key="1">
    <source>
        <dbReference type="EMBL" id="GAA5514932.1"/>
    </source>
</evidence>
<evidence type="ECO:0000313" key="2">
    <source>
        <dbReference type="Proteomes" id="UP001401887"/>
    </source>
</evidence>
<protein>
    <recommendedName>
        <fullName evidence="3">Toprim domain-containing protein</fullName>
    </recommendedName>
</protein>
<organism evidence="1 2">
    <name type="scientific">Deinococcus carri</name>
    <dbReference type="NCBI Taxonomy" id="1211323"/>
    <lineage>
        <taxon>Bacteria</taxon>
        <taxon>Thermotogati</taxon>
        <taxon>Deinococcota</taxon>
        <taxon>Deinococci</taxon>
        <taxon>Deinococcales</taxon>
        <taxon>Deinococcaceae</taxon>
        <taxon>Deinococcus</taxon>
    </lineage>
</organism>
<keyword evidence="2" id="KW-1185">Reference proteome</keyword>
<dbReference type="RefSeq" id="WP_345468221.1">
    <property type="nucleotide sequence ID" value="NZ_BAABRP010000028.1"/>
</dbReference>
<proteinExistence type="predicted"/>
<gene>
    <name evidence="1" type="ORF">Dcar01_03696</name>
</gene>
<dbReference type="EMBL" id="BAABRP010000028">
    <property type="protein sequence ID" value="GAA5514932.1"/>
    <property type="molecule type" value="Genomic_DNA"/>
</dbReference>
<reference evidence="1 2" key="1">
    <citation type="submission" date="2024-02" db="EMBL/GenBank/DDBJ databases">
        <title>Deinococcus carri NBRC 110142.</title>
        <authorList>
            <person name="Ichikawa N."/>
            <person name="Katano-Makiyama Y."/>
            <person name="Hidaka K."/>
        </authorList>
    </citation>
    <scope>NUCLEOTIDE SEQUENCE [LARGE SCALE GENOMIC DNA]</scope>
    <source>
        <strain evidence="1 2">NBRC 110142</strain>
    </source>
</reference>
<dbReference type="Proteomes" id="UP001401887">
    <property type="component" value="Unassembled WGS sequence"/>
</dbReference>